<dbReference type="Proteomes" id="UP000307808">
    <property type="component" value="Unassembled WGS sequence"/>
</dbReference>
<organism evidence="2 3">
    <name type="scientific">Nocardioides jishulii</name>
    <dbReference type="NCBI Taxonomy" id="2575440"/>
    <lineage>
        <taxon>Bacteria</taxon>
        <taxon>Bacillati</taxon>
        <taxon>Actinomycetota</taxon>
        <taxon>Actinomycetes</taxon>
        <taxon>Propionibacteriales</taxon>
        <taxon>Nocardioidaceae</taxon>
        <taxon>Nocardioides</taxon>
    </lineage>
</organism>
<accession>A0A4U2YSZ6</accession>
<reference evidence="2 3" key="1">
    <citation type="submission" date="2019-04" db="EMBL/GenBank/DDBJ databases">
        <authorList>
            <person name="Dong K."/>
        </authorList>
    </citation>
    <scope>NUCLEOTIDE SEQUENCE [LARGE SCALE GENOMIC DNA]</scope>
    <source>
        <strain evidence="3">dk3543</strain>
    </source>
</reference>
<feature type="region of interest" description="Disordered" evidence="1">
    <location>
        <begin position="60"/>
        <end position="81"/>
    </location>
</feature>
<dbReference type="EMBL" id="SZPY01000001">
    <property type="protein sequence ID" value="TKI64607.1"/>
    <property type="molecule type" value="Genomic_DNA"/>
</dbReference>
<evidence type="ECO:0000313" key="3">
    <source>
        <dbReference type="Proteomes" id="UP000307808"/>
    </source>
</evidence>
<gene>
    <name evidence="2" type="ORF">FC770_05665</name>
</gene>
<dbReference type="AlphaFoldDB" id="A0A4U2YSZ6"/>
<protein>
    <submittedName>
        <fullName evidence="2">Uncharacterized protein</fullName>
    </submittedName>
</protein>
<keyword evidence="3" id="KW-1185">Reference proteome</keyword>
<name>A0A4U2YSZ6_9ACTN</name>
<sequence>MFRAPVVGVLTASVVMVVFQSAPGASGEQRPTVTCIDATVRTVDARIDHLRHVVEAMRRGADPRSLPKAPSDAPLAACGVR</sequence>
<proteinExistence type="predicted"/>
<comment type="caution">
    <text evidence="2">The sequence shown here is derived from an EMBL/GenBank/DDBJ whole genome shotgun (WGS) entry which is preliminary data.</text>
</comment>
<evidence type="ECO:0000256" key="1">
    <source>
        <dbReference type="SAM" id="MobiDB-lite"/>
    </source>
</evidence>
<dbReference type="RefSeq" id="WP_137065065.1">
    <property type="nucleotide sequence ID" value="NZ_CP040748.1"/>
</dbReference>
<evidence type="ECO:0000313" key="2">
    <source>
        <dbReference type="EMBL" id="TKI64607.1"/>
    </source>
</evidence>